<keyword evidence="2" id="KW-0001">2Fe-2S</keyword>
<dbReference type="InterPro" id="IPR041854">
    <property type="entry name" value="BFD-like_2Fe2S-bd_dom_sf"/>
</dbReference>
<comment type="similarity">
    <text evidence="8">Belongs to the Bfd family.</text>
</comment>
<protein>
    <recommendedName>
        <fullName evidence="7">Bacterioferritin-associated ferredoxin</fullName>
    </recommendedName>
</protein>
<feature type="domain" description="BFD-like [2Fe-2S]-binding" evidence="9">
    <location>
        <begin position="2"/>
        <end position="50"/>
    </location>
</feature>
<reference evidence="10 11" key="1">
    <citation type="submission" date="2020-06" db="EMBL/GenBank/DDBJ databases">
        <title>Description of novel acetic acid bacteria.</title>
        <authorList>
            <person name="Sombolestani A."/>
        </authorList>
    </citation>
    <scope>NUCLEOTIDE SEQUENCE [LARGE SCALE GENOMIC DNA]</scope>
    <source>
        <strain evidence="10 11">LMG 27010</strain>
    </source>
</reference>
<keyword evidence="4" id="KW-0249">Electron transport</keyword>
<name>A0A850P986_9PROT</name>
<dbReference type="Gene3D" id="1.10.10.1100">
    <property type="entry name" value="BFD-like [2Fe-2S]-binding domain"/>
    <property type="match status" value="1"/>
</dbReference>
<evidence type="ECO:0000256" key="1">
    <source>
        <dbReference type="ARBA" id="ARBA00022448"/>
    </source>
</evidence>
<evidence type="ECO:0000256" key="6">
    <source>
        <dbReference type="ARBA" id="ARBA00023014"/>
    </source>
</evidence>
<evidence type="ECO:0000313" key="11">
    <source>
        <dbReference type="Proteomes" id="UP000585665"/>
    </source>
</evidence>
<gene>
    <name evidence="10" type="ORF">HUK82_02930</name>
</gene>
<comment type="caution">
    <text evidence="10">The sequence shown here is derived from an EMBL/GenBank/DDBJ whole genome shotgun (WGS) entry which is preliminary data.</text>
</comment>
<evidence type="ECO:0000256" key="4">
    <source>
        <dbReference type="ARBA" id="ARBA00022982"/>
    </source>
</evidence>
<dbReference type="AlphaFoldDB" id="A0A850P986"/>
<keyword evidence="3" id="KW-0479">Metal-binding</keyword>
<evidence type="ECO:0000313" key="10">
    <source>
        <dbReference type="EMBL" id="NVN39523.1"/>
    </source>
</evidence>
<evidence type="ECO:0000259" key="9">
    <source>
        <dbReference type="Pfam" id="PF04324"/>
    </source>
</evidence>
<evidence type="ECO:0000256" key="8">
    <source>
        <dbReference type="ARBA" id="ARBA00046332"/>
    </source>
</evidence>
<dbReference type="InterPro" id="IPR052371">
    <property type="entry name" value="BFD-associated_ferredoxin"/>
</dbReference>
<dbReference type="GO" id="GO:0051537">
    <property type="term" value="F:2 iron, 2 sulfur cluster binding"/>
    <property type="evidence" value="ECO:0007669"/>
    <property type="project" value="UniProtKB-KW"/>
</dbReference>
<organism evidence="10 11">
    <name type="scientific">Ameyamaea chiangmaiensis</name>
    <dbReference type="NCBI Taxonomy" id="442969"/>
    <lineage>
        <taxon>Bacteria</taxon>
        <taxon>Pseudomonadati</taxon>
        <taxon>Pseudomonadota</taxon>
        <taxon>Alphaproteobacteria</taxon>
        <taxon>Acetobacterales</taxon>
        <taxon>Acetobacteraceae</taxon>
        <taxon>Ameyamaea</taxon>
    </lineage>
</organism>
<evidence type="ECO:0000256" key="2">
    <source>
        <dbReference type="ARBA" id="ARBA00022714"/>
    </source>
</evidence>
<dbReference type="Proteomes" id="UP000585665">
    <property type="component" value="Unassembled WGS sequence"/>
</dbReference>
<dbReference type="EMBL" id="JABXXR010000010">
    <property type="protein sequence ID" value="NVN39523.1"/>
    <property type="molecule type" value="Genomic_DNA"/>
</dbReference>
<evidence type="ECO:0000256" key="5">
    <source>
        <dbReference type="ARBA" id="ARBA00023004"/>
    </source>
</evidence>
<dbReference type="Pfam" id="PF04324">
    <property type="entry name" value="Fer2_BFD"/>
    <property type="match status" value="1"/>
</dbReference>
<keyword evidence="6" id="KW-0411">Iron-sulfur</keyword>
<dbReference type="PANTHER" id="PTHR37424">
    <property type="entry name" value="BACTERIOFERRITIN-ASSOCIATED FERREDOXIN"/>
    <property type="match status" value="1"/>
</dbReference>
<keyword evidence="5" id="KW-0408">Iron</keyword>
<proteinExistence type="inferred from homology"/>
<dbReference type="RefSeq" id="WP_176612525.1">
    <property type="nucleotide sequence ID" value="NZ_JABXXR010000010.1"/>
</dbReference>
<dbReference type="PANTHER" id="PTHR37424:SF1">
    <property type="entry name" value="BACTERIOFERRITIN-ASSOCIATED FERREDOXIN"/>
    <property type="match status" value="1"/>
</dbReference>
<evidence type="ECO:0000256" key="3">
    <source>
        <dbReference type="ARBA" id="ARBA00022723"/>
    </source>
</evidence>
<accession>A0A850P986</accession>
<evidence type="ECO:0000256" key="7">
    <source>
        <dbReference type="ARBA" id="ARBA00039386"/>
    </source>
</evidence>
<keyword evidence="11" id="KW-1185">Reference proteome</keyword>
<dbReference type="InterPro" id="IPR007419">
    <property type="entry name" value="BFD-like_2Fe2S-bd_dom"/>
</dbReference>
<sequence length="69" mass="7212">MIVCSCNRLTHHDVEAAVDGGATRPKEIYASKGCKAQCGNCTSGIVCLLRQALMQRGNVFDLSAGLAAS</sequence>
<dbReference type="GO" id="GO:0046872">
    <property type="term" value="F:metal ion binding"/>
    <property type="evidence" value="ECO:0007669"/>
    <property type="project" value="UniProtKB-KW"/>
</dbReference>
<keyword evidence="1" id="KW-0813">Transport</keyword>